<organism evidence="2 3">
    <name type="scientific">Calicophoron daubneyi</name>
    <name type="common">Rumen fluke</name>
    <name type="synonym">Paramphistomum daubneyi</name>
    <dbReference type="NCBI Taxonomy" id="300641"/>
    <lineage>
        <taxon>Eukaryota</taxon>
        <taxon>Metazoa</taxon>
        <taxon>Spiralia</taxon>
        <taxon>Lophotrochozoa</taxon>
        <taxon>Platyhelminthes</taxon>
        <taxon>Trematoda</taxon>
        <taxon>Digenea</taxon>
        <taxon>Plagiorchiida</taxon>
        <taxon>Pronocephalata</taxon>
        <taxon>Paramphistomoidea</taxon>
        <taxon>Paramphistomidae</taxon>
        <taxon>Calicophoron</taxon>
    </lineage>
</organism>
<dbReference type="NCBIfam" id="TIGR04336">
    <property type="entry name" value="AmmeMemoSam_B"/>
    <property type="match status" value="1"/>
</dbReference>
<sequence length="302" mass="33937">MRASLQGSRKASHAGSWYTDDARKLDIQLSEWLQSALSSRQASCAVITPHAGYDYSAATAAFAFKQIDPSKVKRFFVLGPSHYLGMSGKCALSTVTFYDTPLCKLPIDGGVYEQLRKTREFLDLSLRDDEDEHSLEMQMPFIAKIMENYRGGLTIIPVVVGSLSPDREAVYGRIFAPYLSDPGNVFVISSDFCHWGRRFQYTRYDRSKGEIWQSIQAMDEEGMRAIESLSPAEFTSYLYQCGNTICGRHPIGILLQMVDILRKQSPSANVDFKFVKYAQSEHCHTIDQSSVSYAAGSLRIQL</sequence>
<reference evidence="2" key="1">
    <citation type="submission" date="2024-06" db="EMBL/GenBank/DDBJ databases">
        <authorList>
            <person name="Liu X."/>
            <person name="Lenzi L."/>
            <person name="Haldenby T S."/>
            <person name="Uol C."/>
        </authorList>
    </citation>
    <scope>NUCLEOTIDE SEQUENCE</scope>
</reference>
<dbReference type="Pfam" id="PF01875">
    <property type="entry name" value="Memo"/>
    <property type="match status" value="1"/>
</dbReference>
<dbReference type="InterPro" id="IPR002737">
    <property type="entry name" value="MEMO1_fam"/>
</dbReference>
<evidence type="ECO:0000313" key="2">
    <source>
        <dbReference type="EMBL" id="CAL5133298.1"/>
    </source>
</evidence>
<dbReference type="Gene3D" id="3.40.830.10">
    <property type="entry name" value="LigB-like"/>
    <property type="match status" value="1"/>
</dbReference>
<name>A0AAV2T773_CALDB</name>
<protein>
    <recommendedName>
        <fullName evidence="4">Protein MEMO1</fullName>
    </recommendedName>
</protein>
<evidence type="ECO:0008006" key="4">
    <source>
        <dbReference type="Google" id="ProtNLM"/>
    </source>
</evidence>
<dbReference type="PANTHER" id="PTHR11060:SF0">
    <property type="entry name" value="PROTEIN MEMO1"/>
    <property type="match status" value="1"/>
</dbReference>
<dbReference type="Proteomes" id="UP001497525">
    <property type="component" value="Unassembled WGS sequence"/>
</dbReference>
<proteinExistence type="inferred from homology"/>
<dbReference type="HAMAP" id="MF_00055">
    <property type="entry name" value="MEMO1"/>
    <property type="match status" value="1"/>
</dbReference>
<gene>
    <name evidence="2" type="ORF">CDAUBV1_LOCUS6557</name>
</gene>
<evidence type="ECO:0000256" key="1">
    <source>
        <dbReference type="ARBA" id="ARBA00006315"/>
    </source>
</evidence>
<dbReference type="CDD" id="cd07361">
    <property type="entry name" value="MEMO_like"/>
    <property type="match status" value="1"/>
</dbReference>
<accession>A0AAV2T773</accession>
<dbReference type="AlphaFoldDB" id="A0AAV2T773"/>
<dbReference type="PANTHER" id="PTHR11060">
    <property type="entry name" value="PROTEIN MEMO1"/>
    <property type="match status" value="1"/>
</dbReference>
<comment type="caution">
    <text evidence="2">The sequence shown here is derived from an EMBL/GenBank/DDBJ whole genome shotgun (WGS) entry which is preliminary data.</text>
</comment>
<comment type="similarity">
    <text evidence="1">Belongs to the MEMO1 family.</text>
</comment>
<dbReference type="EMBL" id="CAXLJL010000156">
    <property type="protein sequence ID" value="CAL5133298.1"/>
    <property type="molecule type" value="Genomic_DNA"/>
</dbReference>
<evidence type="ECO:0000313" key="3">
    <source>
        <dbReference type="Proteomes" id="UP001497525"/>
    </source>
</evidence>